<dbReference type="InterPro" id="IPR009057">
    <property type="entry name" value="Homeodomain-like_sf"/>
</dbReference>
<keyword evidence="3" id="KW-0804">Transcription</keyword>
<proteinExistence type="predicted"/>
<dbReference type="SUPFAM" id="SSF46689">
    <property type="entry name" value="Homeodomain-like"/>
    <property type="match status" value="2"/>
</dbReference>
<dbReference type="PANTHER" id="PTHR43280">
    <property type="entry name" value="ARAC-FAMILY TRANSCRIPTIONAL REGULATOR"/>
    <property type="match status" value="1"/>
</dbReference>
<name>A0ABW3JH28_9FLAO</name>
<dbReference type="Pfam" id="PF22200">
    <property type="entry name" value="ExsA_N"/>
    <property type="match status" value="1"/>
</dbReference>
<dbReference type="SMART" id="SM00342">
    <property type="entry name" value="HTH_ARAC"/>
    <property type="match status" value="1"/>
</dbReference>
<keyword evidence="1" id="KW-0805">Transcription regulation</keyword>
<gene>
    <name evidence="5" type="ORF">ACFQ1R_03430</name>
</gene>
<organism evidence="5 6">
    <name type="scientific">Mariniflexile jejuense</name>
    <dbReference type="NCBI Taxonomy" id="1173582"/>
    <lineage>
        <taxon>Bacteria</taxon>
        <taxon>Pseudomonadati</taxon>
        <taxon>Bacteroidota</taxon>
        <taxon>Flavobacteriia</taxon>
        <taxon>Flavobacteriales</taxon>
        <taxon>Flavobacteriaceae</taxon>
        <taxon>Mariniflexile</taxon>
    </lineage>
</organism>
<evidence type="ECO:0000313" key="6">
    <source>
        <dbReference type="Proteomes" id="UP001597061"/>
    </source>
</evidence>
<dbReference type="InterPro" id="IPR020449">
    <property type="entry name" value="Tscrpt_reg_AraC-type_HTH"/>
</dbReference>
<evidence type="ECO:0000256" key="3">
    <source>
        <dbReference type="ARBA" id="ARBA00023163"/>
    </source>
</evidence>
<dbReference type="InterPro" id="IPR054015">
    <property type="entry name" value="ExsA-like_N"/>
</dbReference>
<dbReference type="InterPro" id="IPR018060">
    <property type="entry name" value="HTH_AraC"/>
</dbReference>
<dbReference type="PROSITE" id="PS01124">
    <property type="entry name" value="HTH_ARAC_FAMILY_2"/>
    <property type="match status" value="1"/>
</dbReference>
<keyword evidence="6" id="KW-1185">Reference proteome</keyword>
<reference evidence="6" key="1">
    <citation type="journal article" date="2019" name="Int. J. Syst. Evol. Microbiol.">
        <title>The Global Catalogue of Microorganisms (GCM) 10K type strain sequencing project: providing services to taxonomists for standard genome sequencing and annotation.</title>
        <authorList>
            <consortium name="The Broad Institute Genomics Platform"/>
            <consortium name="The Broad Institute Genome Sequencing Center for Infectious Disease"/>
            <person name="Wu L."/>
            <person name="Ma J."/>
        </authorList>
    </citation>
    <scope>NUCLEOTIDE SEQUENCE [LARGE SCALE GENOMIC DNA]</scope>
    <source>
        <strain evidence="6">CCUG 62414</strain>
    </source>
</reference>
<accession>A0ABW3JH28</accession>
<dbReference type="Gene3D" id="1.10.10.60">
    <property type="entry name" value="Homeodomain-like"/>
    <property type="match status" value="2"/>
</dbReference>
<keyword evidence="2" id="KW-0238">DNA-binding</keyword>
<dbReference type="PANTHER" id="PTHR43280:SF2">
    <property type="entry name" value="HTH-TYPE TRANSCRIPTIONAL REGULATOR EXSA"/>
    <property type="match status" value="1"/>
</dbReference>
<evidence type="ECO:0000256" key="1">
    <source>
        <dbReference type="ARBA" id="ARBA00023015"/>
    </source>
</evidence>
<dbReference type="PROSITE" id="PS00041">
    <property type="entry name" value="HTH_ARAC_FAMILY_1"/>
    <property type="match status" value="1"/>
</dbReference>
<evidence type="ECO:0000259" key="4">
    <source>
        <dbReference type="PROSITE" id="PS01124"/>
    </source>
</evidence>
<feature type="domain" description="HTH araC/xylS-type" evidence="4">
    <location>
        <begin position="178"/>
        <end position="276"/>
    </location>
</feature>
<sequence>MIISRQIFEFFNKPLIEKVIIEPPFRYEAIFQDEGCFLYIKSNTKIISANETITTTPKEAVLLKCGTYFVDWIKQFENKKIEVYAFHLYPNILHHLYQKEVPTSINNPKNNQQIKKISLNTAIENFIENLNFYFNNSFLVNDDLLELKIKELIILLTQSKNTDTIQLLFSELFTVNTISIKKIVETHLYSNISITELAKLSGLSLSSFKRAFKNIYNDTPNNYILNQKIQKATKLLQNPTLNISEIAFDLGFNDPAYFSRLFKNKTNLTPSQYRLSVL</sequence>
<dbReference type="InterPro" id="IPR018062">
    <property type="entry name" value="HTH_AraC-typ_CS"/>
</dbReference>
<dbReference type="EMBL" id="JBHTJI010000001">
    <property type="protein sequence ID" value="MFD0989135.1"/>
    <property type="molecule type" value="Genomic_DNA"/>
</dbReference>
<comment type="caution">
    <text evidence="5">The sequence shown here is derived from an EMBL/GenBank/DDBJ whole genome shotgun (WGS) entry which is preliminary data.</text>
</comment>
<evidence type="ECO:0000256" key="2">
    <source>
        <dbReference type="ARBA" id="ARBA00023125"/>
    </source>
</evidence>
<dbReference type="PRINTS" id="PR00032">
    <property type="entry name" value="HTHARAC"/>
</dbReference>
<evidence type="ECO:0000313" key="5">
    <source>
        <dbReference type="EMBL" id="MFD0989135.1"/>
    </source>
</evidence>
<protein>
    <submittedName>
        <fullName evidence="5">Helix-turn-helix domain-containing protein</fullName>
    </submittedName>
</protein>
<dbReference type="Pfam" id="PF12833">
    <property type="entry name" value="HTH_18"/>
    <property type="match status" value="1"/>
</dbReference>
<dbReference type="RefSeq" id="WP_379924705.1">
    <property type="nucleotide sequence ID" value="NZ_JBHTJI010000001.1"/>
</dbReference>
<dbReference type="Proteomes" id="UP001597061">
    <property type="component" value="Unassembled WGS sequence"/>
</dbReference>